<dbReference type="Proteomes" id="UP000653156">
    <property type="component" value="Chromosome"/>
</dbReference>
<name>A0A892ZEU0_9NEIS</name>
<evidence type="ECO:0000313" key="3">
    <source>
        <dbReference type="Proteomes" id="UP000653156"/>
    </source>
</evidence>
<dbReference type="Pfam" id="PF16142">
    <property type="entry name" value="DUF4850"/>
    <property type="match status" value="1"/>
</dbReference>
<dbReference type="EMBL" id="CP069798">
    <property type="protein sequence ID" value="QRQ81163.1"/>
    <property type="molecule type" value="Genomic_DNA"/>
</dbReference>
<organism evidence="2 3">
    <name type="scientific">Paralysiella testudinis</name>
    <dbReference type="NCBI Taxonomy" id="2809020"/>
    <lineage>
        <taxon>Bacteria</taxon>
        <taxon>Pseudomonadati</taxon>
        <taxon>Pseudomonadota</taxon>
        <taxon>Betaproteobacteria</taxon>
        <taxon>Neisseriales</taxon>
        <taxon>Neisseriaceae</taxon>
        <taxon>Paralysiella</taxon>
    </lineage>
</organism>
<dbReference type="AlphaFoldDB" id="A0A892ZEU0"/>
<evidence type="ECO:0000313" key="2">
    <source>
        <dbReference type="EMBL" id="QRQ81163.1"/>
    </source>
</evidence>
<dbReference type="InterPro" id="IPR032322">
    <property type="entry name" value="DUF4850"/>
</dbReference>
<feature type="chain" id="PRO_5034294170" evidence="1">
    <location>
        <begin position="25"/>
        <end position="243"/>
    </location>
</feature>
<proteinExistence type="predicted"/>
<protein>
    <submittedName>
        <fullName evidence="2">DUF4850 domain-containing protein</fullName>
    </submittedName>
</protein>
<keyword evidence="3" id="KW-1185">Reference proteome</keyword>
<gene>
    <name evidence="2" type="ORF">JQU52_10590</name>
</gene>
<accession>A0A892ZEU0</accession>
<dbReference type="KEGG" id="ptes:JQU52_10590"/>
<sequence length="243" mass="26255">MINIRRWALALYISGLLLPGLAAAAGETYILGVDASVDKTAAPQVLPLGEIRINGQAVPAYGLRMSNPAADGMLDLRPAQKETLSFKAAITPAQTQQVAAYYHSFGWLLVPRGWQPVAGGLGANGSESLLFMPPNNSGYVQFYHTSACVGCAQMAASAFFPEAAKDAAANDFLAYTGTDVPLQQVRLRPHFIGYSATKNGQRIDGLAYYNRDADLPFWKAELSLPSTQRDLAQPILNWLLPQR</sequence>
<keyword evidence="1" id="KW-0732">Signal</keyword>
<dbReference type="RefSeq" id="WP_230338451.1">
    <property type="nucleotide sequence ID" value="NZ_CP069798.1"/>
</dbReference>
<feature type="signal peptide" evidence="1">
    <location>
        <begin position="1"/>
        <end position="24"/>
    </location>
</feature>
<evidence type="ECO:0000256" key="1">
    <source>
        <dbReference type="SAM" id="SignalP"/>
    </source>
</evidence>
<reference evidence="2" key="1">
    <citation type="submission" date="2021-02" db="EMBL/GenBank/DDBJ databases">
        <title>Neisseriaceae sp. 26B isolated from the cloaca of a Common Toad-headed Turtle (Mesoclemmys nasuta).</title>
        <authorList>
            <person name="Spergser J."/>
            <person name="Busse H.-J."/>
        </authorList>
    </citation>
    <scope>NUCLEOTIDE SEQUENCE</scope>
    <source>
        <strain evidence="2">26B</strain>
    </source>
</reference>